<reference evidence="3 4" key="1">
    <citation type="submission" date="2021-01" db="EMBL/GenBank/DDBJ databases">
        <title>Streptomyces acididurans sp. nov., isolated from a peat swamp forest soil.</title>
        <authorList>
            <person name="Chantavorakit T."/>
            <person name="Duangmal K."/>
        </authorList>
    </citation>
    <scope>NUCLEOTIDE SEQUENCE [LARGE SCALE GENOMIC DNA]</scope>
    <source>
        <strain evidence="3 4">KK5PA1</strain>
    </source>
</reference>
<dbReference type="PANTHER" id="PTHR31616">
    <property type="entry name" value="TREHALASE"/>
    <property type="match status" value="1"/>
</dbReference>
<dbReference type="PANTHER" id="PTHR31616:SF0">
    <property type="entry name" value="GLUCAN 1,4-ALPHA-GLUCOSIDASE"/>
    <property type="match status" value="1"/>
</dbReference>
<organism evidence="3 4">
    <name type="scientific">Actinacidiphila acididurans</name>
    <dbReference type="NCBI Taxonomy" id="2784346"/>
    <lineage>
        <taxon>Bacteria</taxon>
        <taxon>Bacillati</taxon>
        <taxon>Actinomycetota</taxon>
        <taxon>Actinomycetes</taxon>
        <taxon>Kitasatosporales</taxon>
        <taxon>Streptomycetaceae</taxon>
        <taxon>Actinacidiphila</taxon>
    </lineage>
</organism>
<feature type="domain" description="GH15-like" evidence="1">
    <location>
        <begin position="220"/>
        <end position="584"/>
    </location>
</feature>
<keyword evidence="3" id="KW-0378">Hydrolase</keyword>
<feature type="domain" description="Trehalase-like N-terminal" evidence="2">
    <location>
        <begin position="2"/>
        <end position="148"/>
    </location>
</feature>
<proteinExistence type="predicted"/>
<evidence type="ECO:0000313" key="4">
    <source>
        <dbReference type="Proteomes" id="UP000749040"/>
    </source>
</evidence>
<protein>
    <submittedName>
        <fullName evidence="3">Glycoside hydrolase family 15 protein</fullName>
    </submittedName>
</protein>
<dbReference type="Gene3D" id="1.50.10.10">
    <property type="match status" value="1"/>
</dbReference>
<dbReference type="InterPro" id="IPR045582">
    <property type="entry name" value="Trehalase-like_N"/>
</dbReference>
<dbReference type="InterPro" id="IPR011613">
    <property type="entry name" value="GH15-like"/>
</dbReference>
<dbReference type="Pfam" id="PF00723">
    <property type="entry name" value="Glyco_hydro_15"/>
    <property type="match status" value="1"/>
</dbReference>
<evidence type="ECO:0000259" key="2">
    <source>
        <dbReference type="Pfam" id="PF19291"/>
    </source>
</evidence>
<dbReference type="Proteomes" id="UP000749040">
    <property type="component" value="Unassembled WGS sequence"/>
</dbReference>
<evidence type="ECO:0000313" key="3">
    <source>
        <dbReference type="EMBL" id="MBM9505687.1"/>
    </source>
</evidence>
<dbReference type="GO" id="GO:0016787">
    <property type="term" value="F:hydrolase activity"/>
    <property type="evidence" value="ECO:0007669"/>
    <property type="project" value="UniProtKB-KW"/>
</dbReference>
<dbReference type="SUPFAM" id="SSF48208">
    <property type="entry name" value="Six-hairpin glycosidases"/>
    <property type="match status" value="1"/>
</dbReference>
<dbReference type="EMBL" id="JADKYB010000006">
    <property type="protein sequence ID" value="MBM9505687.1"/>
    <property type="molecule type" value="Genomic_DNA"/>
</dbReference>
<accession>A0ABS2TS92</accession>
<name>A0ABS2TS92_9ACTN</name>
<dbReference type="InterPro" id="IPR012341">
    <property type="entry name" value="6hp_glycosidase-like_sf"/>
</dbReference>
<gene>
    <name evidence="3" type="ORF">ITX44_14220</name>
</gene>
<dbReference type="RefSeq" id="WP_205357519.1">
    <property type="nucleotide sequence ID" value="NZ_JADKYB010000006.1"/>
</dbReference>
<evidence type="ECO:0000259" key="1">
    <source>
        <dbReference type="Pfam" id="PF00723"/>
    </source>
</evidence>
<sequence length="596" mass="66385">MAGRIEDYALIGDLQTAALVGRDGSIDWLCLPRFDSAACFAALIGDADNGYWKLAPRDGGPCTRRSYRGDTLVLDTFWETPTGAVKVTDFMPQRDKAPDVIRIVEGLSGEVAMHGELALRFDYGAVVPWMRRTDHHRVAIAGPDSVWLRSEPPVPMAGRDMRTYADFTVTAGEQVAFVLTWHPSHERTPRLVEPYQALEQSIQDWTDWSAQCRYEGPWRAQVLRSLITLKALTYAPSGGIVAAATTSLPEEIGGVRNWDYRFCWLRDAALTLNALLAGGYLDEARSWRDWLLRAVAGDPADLQIMYGIAGERRLPEYEVPWLGGYEGSTPVRVGNAAAGQLQLDVYGEVLDSLFLARQRGMDDKAHAWNLQRALMDFLETKWREPDEGLWEVRGPRRHFVHSKVMAWVAADRAVRTLEGNPALRGDLARWRSMRAQVHAEVCEKGYDPVRNTFTQYYGSRELDAATLLIPQTGFLPPTDRRVLGTVAAVRRELDHGGFVRRYSPDSGGVDGLTGSEGAFLACSFWLAEALHTSGQEDEARELFEKLLGLRNDVGLLSEEWDPDAGRQLGNFPQAFSHIGLVNTALTLSGKQSGRLH</sequence>
<dbReference type="Pfam" id="PF19291">
    <property type="entry name" value="TREH_N"/>
    <property type="match status" value="1"/>
</dbReference>
<dbReference type="InterPro" id="IPR008928">
    <property type="entry name" value="6-hairpin_glycosidase_sf"/>
</dbReference>
<comment type="caution">
    <text evidence="3">The sequence shown here is derived from an EMBL/GenBank/DDBJ whole genome shotgun (WGS) entry which is preliminary data.</text>
</comment>
<keyword evidence="4" id="KW-1185">Reference proteome</keyword>